<keyword evidence="5" id="KW-1185">Reference proteome</keyword>
<dbReference type="InterPro" id="IPR015915">
    <property type="entry name" value="Kelch-typ_b-propeller"/>
</dbReference>
<dbReference type="PANTHER" id="PTHR46093">
    <property type="entry name" value="ACYL-COA-BINDING DOMAIN-CONTAINING PROTEIN 5"/>
    <property type="match status" value="1"/>
</dbReference>
<protein>
    <recommendedName>
        <fullName evidence="6">Kelch-type beta propeller</fullName>
    </recommendedName>
</protein>
<dbReference type="Gene3D" id="2.120.10.80">
    <property type="entry name" value="Kelch-type beta propeller"/>
    <property type="match status" value="1"/>
</dbReference>
<accession>A0A391NTW9</accession>
<gene>
    <name evidence="4" type="ORF">KIPB_005102</name>
</gene>
<dbReference type="Pfam" id="PF24681">
    <property type="entry name" value="Kelch_KLHDC2_KLHL20_DRC7"/>
    <property type="match status" value="1"/>
</dbReference>
<reference evidence="4 5" key="1">
    <citation type="journal article" date="2018" name="PLoS ONE">
        <title>The draft genome of Kipferlia bialata reveals reductive genome evolution in fornicate parasites.</title>
        <authorList>
            <person name="Tanifuji G."/>
            <person name="Takabayashi S."/>
            <person name="Kume K."/>
            <person name="Takagi M."/>
            <person name="Nakayama T."/>
            <person name="Kamikawa R."/>
            <person name="Inagaki Y."/>
            <person name="Hashimoto T."/>
        </authorList>
    </citation>
    <scope>NUCLEOTIDE SEQUENCE [LARGE SCALE GENOMIC DNA]</scope>
    <source>
        <strain evidence="4">NY0173</strain>
    </source>
</reference>
<organism evidence="4 5">
    <name type="scientific">Kipferlia bialata</name>
    <dbReference type="NCBI Taxonomy" id="797122"/>
    <lineage>
        <taxon>Eukaryota</taxon>
        <taxon>Metamonada</taxon>
        <taxon>Carpediemonas-like organisms</taxon>
        <taxon>Kipferlia</taxon>
    </lineage>
</organism>
<feature type="compositionally biased region" description="Acidic residues" evidence="3">
    <location>
        <begin position="78"/>
        <end position="112"/>
    </location>
</feature>
<evidence type="ECO:0000256" key="2">
    <source>
        <dbReference type="ARBA" id="ARBA00022737"/>
    </source>
</evidence>
<evidence type="ECO:0000313" key="5">
    <source>
        <dbReference type="Proteomes" id="UP000265618"/>
    </source>
</evidence>
<dbReference type="EMBL" id="BDIP01001158">
    <property type="protein sequence ID" value="GCA62678.1"/>
    <property type="molecule type" value="Genomic_DNA"/>
</dbReference>
<dbReference type="PANTHER" id="PTHR46093:SF18">
    <property type="entry name" value="FIBRONECTIN TYPE-III DOMAIN-CONTAINING PROTEIN"/>
    <property type="match status" value="1"/>
</dbReference>
<feature type="compositionally biased region" description="Polar residues" evidence="3">
    <location>
        <begin position="27"/>
        <end position="38"/>
    </location>
</feature>
<sequence length="591" mass="66305">MNTVPAGVADESASRDSTGHLAVLTDVSPSAESLSQSSRDIELPQDDDPVYDGRGPGSSNRSPRRQNLVPSSRSSLDDVADQVVGDDDTDGEGEEGTPGEESLDLDDVDDADQSYHSQMMSGIFPSNMSAEDARAAEGMMAVHIPDGMTMADVSKMMTEAEITRTLPPGATPPPSQLLPKGALPHLPPSPEQDHVEVDTENPDAPRRTQLIPPPPKAPKDSKDWWSPEEKPEPDVMSLGMYDDYVPLEFQGIKLKHRSFKWSAVVSLEHSRVMVLGENSNRENYHCYIINFSGGNRVVEHRIRCPIDRGLDNFTATLGPNGRYVYIYGGAHWNCHKRFSDVWVFDTKRVTWRKVQQKGQRPCARFSHASFLMDNLIIICGGYNYKRRLNDCWAFDPQTEVWQKLVDPPMRFKASACAVVDGVAHIFGNIVEEVNCYTHISFSLRDGWKRYPDMPFRCIWSATLTVGRFAVVLGGRYHERRIHAYDTETHQWYSWGSFPKNFHFTYGKGVQINRRICFLHTENGSMVVHLNPLFTNKADFHLFPHGKTKGAGQRNYHLYNSQIVSFQSGVVTAIPIRPPEDMIIKPGTHGCG</sequence>
<dbReference type="OrthoDB" id="45365at2759"/>
<name>A0A391NTW9_9EUKA</name>
<dbReference type="Proteomes" id="UP000265618">
    <property type="component" value="Unassembled WGS sequence"/>
</dbReference>
<dbReference type="SUPFAM" id="SSF117281">
    <property type="entry name" value="Kelch motif"/>
    <property type="match status" value="1"/>
</dbReference>
<feature type="compositionally biased region" description="Basic and acidic residues" evidence="3">
    <location>
        <begin position="217"/>
        <end position="231"/>
    </location>
</feature>
<evidence type="ECO:0000313" key="4">
    <source>
        <dbReference type="EMBL" id="GCA62678.1"/>
    </source>
</evidence>
<evidence type="ECO:0000256" key="3">
    <source>
        <dbReference type="SAM" id="MobiDB-lite"/>
    </source>
</evidence>
<feature type="region of interest" description="Disordered" evidence="3">
    <location>
        <begin position="164"/>
        <end position="231"/>
    </location>
</feature>
<keyword evidence="1" id="KW-0880">Kelch repeat</keyword>
<dbReference type="AlphaFoldDB" id="A0A391NTW9"/>
<keyword evidence="2" id="KW-0677">Repeat</keyword>
<proteinExistence type="predicted"/>
<comment type="caution">
    <text evidence="4">The sequence shown here is derived from an EMBL/GenBank/DDBJ whole genome shotgun (WGS) entry which is preliminary data.</text>
</comment>
<evidence type="ECO:0000256" key="1">
    <source>
        <dbReference type="ARBA" id="ARBA00022441"/>
    </source>
</evidence>
<evidence type="ECO:0008006" key="6">
    <source>
        <dbReference type="Google" id="ProtNLM"/>
    </source>
</evidence>
<dbReference type="InterPro" id="IPR006652">
    <property type="entry name" value="Kelch_1"/>
</dbReference>
<feature type="region of interest" description="Disordered" evidence="3">
    <location>
        <begin position="1"/>
        <end position="116"/>
    </location>
</feature>
<dbReference type="SMART" id="SM00612">
    <property type="entry name" value="Kelch"/>
    <property type="match status" value="2"/>
</dbReference>